<dbReference type="PATRIC" id="fig|1424334.3.peg.1650"/>
<dbReference type="Proteomes" id="UP000018733">
    <property type="component" value="Unassembled WGS sequence"/>
</dbReference>
<comment type="caution">
    <text evidence="1">The sequence shown here is derived from an EMBL/GenBank/DDBJ whole genome shotgun (WGS) entry which is preliminary data.</text>
</comment>
<dbReference type="HOGENOM" id="CLU_2490869_0_0_4"/>
<protein>
    <submittedName>
        <fullName evidence="1">Uncharacterized protein</fullName>
    </submittedName>
</protein>
<dbReference type="STRING" id="1424334.W822_08235"/>
<gene>
    <name evidence="1" type="ORF">W822_08235</name>
</gene>
<accession>V8QV03</accession>
<name>V8QV03_9BURK</name>
<evidence type="ECO:0000313" key="1">
    <source>
        <dbReference type="EMBL" id="ETF03472.1"/>
    </source>
</evidence>
<sequence length="86" mass="9458">MGLNVPGVLSELRRLMVNGVVKSAGVHVLRAGLFECVIGNRDDDLNTEAEYSPCGKSRNQPISIKFHFAANGSWIILEKSLIYINN</sequence>
<proteinExistence type="predicted"/>
<dbReference type="EMBL" id="AYXT01000009">
    <property type="protein sequence ID" value="ETF03472.1"/>
    <property type="molecule type" value="Genomic_DNA"/>
</dbReference>
<reference evidence="1 2" key="1">
    <citation type="journal article" date="2014" name="Genome Announc.">
        <title>Draft Genome Sequence of Advenella kashmirensis Strain W13003, a Polycyclic Aromatic Hydrocarbon-Degrading Bacterium.</title>
        <authorList>
            <person name="Wang X."/>
            <person name="Jin D."/>
            <person name="Zhou L."/>
            <person name="Wu L."/>
            <person name="An W."/>
            <person name="Zhao L."/>
        </authorList>
    </citation>
    <scope>NUCLEOTIDE SEQUENCE [LARGE SCALE GENOMIC DNA]</scope>
    <source>
        <strain evidence="1 2">W13003</strain>
    </source>
</reference>
<keyword evidence="2" id="KW-1185">Reference proteome</keyword>
<evidence type="ECO:0000313" key="2">
    <source>
        <dbReference type="Proteomes" id="UP000018733"/>
    </source>
</evidence>
<organism evidence="1 2">
    <name type="scientific">Advenella kashmirensis W13003</name>
    <dbReference type="NCBI Taxonomy" id="1424334"/>
    <lineage>
        <taxon>Bacteria</taxon>
        <taxon>Pseudomonadati</taxon>
        <taxon>Pseudomonadota</taxon>
        <taxon>Betaproteobacteria</taxon>
        <taxon>Burkholderiales</taxon>
        <taxon>Alcaligenaceae</taxon>
    </lineage>
</organism>
<dbReference type="AlphaFoldDB" id="V8QV03"/>